<evidence type="ECO:0000313" key="14">
    <source>
        <dbReference type="Proteomes" id="UP000551878"/>
    </source>
</evidence>
<gene>
    <name evidence="13" type="ORF">HNQ41_002487</name>
</gene>
<evidence type="ECO:0000256" key="3">
    <source>
        <dbReference type="ARBA" id="ARBA00022559"/>
    </source>
</evidence>
<comment type="similarity">
    <text evidence="1">Belongs to the peroxiredoxin family. AhpC/Prx1 subfamily.</text>
</comment>
<dbReference type="GO" id="GO:0008379">
    <property type="term" value="F:thioredoxin peroxidase activity"/>
    <property type="evidence" value="ECO:0007669"/>
    <property type="project" value="TreeGrafter"/>
</dbReference>
<evidence type="ECO:0000256" key="4">
    <source>
        <dbReference type="ARBA" id="ARBA00022862"/>
    </source>
</evidence>
<proteinExistence type="inferred from homology"/>
<evidence type="ECO:0000259" key="12">
    <source>
        <dbReference type="PROSITE" id="PS51352"/>
    </source>
</evidence>
<keyword evidence="14" id="KW-1185">Reference proteome</keyword>
<reference evidence="13 14" key="1">
    <citation type="submission" date="2020-08" db="EMBL/GenBank/DDBJ databases">
        <title>Genomic Encyclopedia of Type Strains, Phase IV (KMG-IV): sequencing the most valuable type-strain genomes for metagenomic binning, comparative biology and taxonomic classification.</title>
        <authorList>
            <person name="Goeker M."/>
        </authorList>
    </citation>
    <scope>NUCLEOTIDE SEQUENCE [LARGE SCALE GENOMIC DNA]</scope>
    <source>
        <strain evidence="13 14">DSM 24696</strain>
    </source>
</reference>
<keyword evidence="3 10" id="KW-0575">Peroxidase</keyword>
<dbReference type="SUPFAM" id="SSF52833">
    <property type="entry name" value="Thioredoxin-like"/>
    <property type="match status" value="1"/>
</dbReference>
<keyword evidence="2 10" id="KW-0963">Cytoplasm</keyword>
<dbReference type="HAMAP" id="MF_00401">
    <property type="entry name" value="Peroxiredoxin"/>
    <property type="match status" value="1"/>
</dbReference>
<evidence type="ECO:0000256" key="1">
    <source>
        <dbReference type="ARBA" id="ARBA00009796"/>
    </source>
</evidence>
<sequence>MGKKKHDVTMIGDEFPSIHVHTTHGKRNLPDDYQGSWFVLFSHPGDFTPVCTTEFMTFERNHRRFKALNCELIGLSIDTVFSHMKWLEWVREHFGVTISFPVIADELGKVSKQLGMIAPKAGTRAVRTVYIVDHEGTVRLIMNYPAEVGRNIEEILRAVYALQTADFNKAATPADWPRNEYIGDQLILPPPTDLFAAQKRIEEANVKGYSCLDWWFCYRPFQRKDGES</sequence>
<feature type="active site" description="Cysteine sulfenic acid (-SOH) intermediate" evidence="10">
    <location>
        <position position="51"/>
    </location>
</feature>
<evidence type="ECO:0000256" key="11">
    <source>
        <dbReference type="PIRSR" id="PIRSR000239-1"/>
    </source>
</evidence>
<protein>
    <recommendedName>
        <fullName evidence="10">Peroxiredoxin</fullName>
        <ecNumber evidence="10">1.11.1.24</ecNumber>
    </recommendedName>
    <alternativeName>
        <fullName evidence="10">Thioredoxin peroxidase</fullName>
    </alternativeName>
    <alternativeName>
        <fullName evidence="10">Thioredoxin-dependent peroxiredoxin</fullName>
    </alternativeName>
</protein>
<feature type="disulfide bond" description="Interchain (with Cys-51); in linked form" evidence="10">
    <location>
        <position position="217"/>
    </location>
</feature>
<keyword evidence="7 10" id="KW-0676">Redox-active center</keyword>
<dbReference type="Pfam" id="PF10417">
    <property type="entry name" value="1-cysPrx_C"/>
    <property type="match status" value="1"/>
</dbReference>
<evidence type="ECO:0000256" key="6">
    <source>
        <dbReference type="ARBA" id="ARBA00023157"/>
    </source>
</evidence>
<dbReference type="InterPro" id="IPR000866">
    <property type="entry name" value="AhpC/TSA"/>
</dbReference>
<dbReference type="NCBIfam" id="NF009668">
    <property type="entry name" value="PRK13189.1"/>
    <property type="match status" value="1"/>
</dbReference>
<dbReference type="PANTHER" id="PTHR10681:SF128">
    <property type="entry name" value="THIOREDOXIN-DEPENDENT PEROXIDE REDUCTASE, MITOCHONDRIAL"/>
    <property type="match status" value="1"/>
</dbReference>
<comment type="catalytic activity">
    <reaction evidence="10">
        <text>a hydroperoxide + [thioredoxin]-dithiol = an alcohol + [thioredoxin]-disulfide + H2O</text>
        <dbReference type="Rhea" id="RHEA:62620"/>
        <dbReference type="Rhea" id="RHEA-COMP:10698"/>
        <dbReference type="Rhea" id="RHEA-COMP:10700"/>
        <dbReference type="ChEBI" id="CHEBI:15377"/>
        <dbReference type="ChEBI" id="CHEBI:29950"/>
        <dbReference type="ChEBI" id="CHEBI:30879"/>
        <dbReference type="ChEBI" id="CHEBI:35924"/>
        <dbReference type="ChEBI" id="CHEBI:50058"/>
        <dbReference type="EC" id="1.11.1.24"/>
    </reaction>
</comment>
<keyword evidence="4 10" id="KW-0049">Antioxidant</keyword>
<feature type="disulfide bond" description="Alternate" evidence="10">
    <location>
        <begin position="211"/>
        <end position="217"/>
    </location>
</feature>
<evidence type="ECO:0000256" key="7">
    <source>
        <dbReference type="ARBA" id="ARBA00023284"/>
    </source>
</evidence>
<dbReference type="Pfam" id="PF00578">
    <property type="entry name" value="AhpC-TSA"/>
    <property type="match status" value="1"/>
</dbReference>
<comment type="similarity">
    <text evidence="8 10">Belongs to the peroxiredoxin family. Prx6 subfamily.</text>
</comment>
<dbReference type="InterPro" id="IPR022915">
    <property type="entry name" value="Peroxiredoxin_TDXH"/>
</dbReference>
<dbReference type="InterPro" id="IPR013766">
    <property type="entry name" value="Thioredoxin_domain"/>
</dbReference>
<comment type="subcellular location">
    <subcellularLocation>
        <location evidence="10">Cytoplasm</location>
    </subcellularLocation>
</comment>
<dbReference type="GO" id="GO:0033554">
    <property type="term" value="P:cellular response to stress"/>
    <property type="evidence" value="ECO:0007669"/>
    <property type="project" value="TreeGrafter"/>
</dbReference>
<dbReference type="EC" id="1.11.1.24" evidence="10"/>
<keyword evidence="6 10" id="KW-1015">Disulfide bond</keyword>
<dbReference type="GO" id="GO:0006979">
    <property type="term" value="P:response to oxidative stress"/>
    <property type="evidence" value="ECO:0007669"/>
    <property type="project" value="TreeGrafter"/>
</dbReference>
<comment type="function">
    <text evidence="9 10">Thiol-specific peroxidase that catalyzes the reduction of hydrogen peroxide and organic hydroperoxides to water and alcohols, respectively. Plays a role in cell protection against oxidative stress by detoxifying peroxides.</text>
</comment>
<dbReference type="GO" id="GO:0045454">
    <property type="term" value="P:cell redox homeostasis"/>
    <property type="evidence" value="ECO:0007669"/>
    <property type="project" value="TreeGrafter"/>
</dbReference>
<comment type="caution">
    <text evidence="13">The sequence shown here is derived from an EMBL/GenBank/DDBJ whole genome shotgun (WGS) entry which is preliminary data.</text>
</comment>
<comment type="subunit">
    <text evidence="10">Homodecamer. Pentamer of dimers that assemble into a ring structure.</text>
</comment>
<accession>A0A840QSK4</accession>
<dbReference type="GO" id="GO:0005829">
    <property type="term" value="C:cytosol"/>
    <property type="evidence" value="ECO:0007669"/>
    <property type="project" value="TreeGrafter"/>
</dbReference>
<dbReference type="InterPro" id="IPR019479">
    <property type="entry name" value="Peroxiredoxin_C"/>
</dbReference>
<dbReference type="Gene3D" id="3.30.1020.10">
    <property type="entry name" value="Antioxidant, Horf6, Chain A, domain2"/>
    <property type="match status" value="1"/>
</dbReference>
<name>A0A840QSK4_9BACI</name>
<evidence type="ECO:0000256" key="10">
    <source>
        <dbReference type="HAMAP-Rule" id="MF_00401"/>
    </source>
</evidence>
<dbReference type="Proteomes" id="UP000551878">
    <property type="component" value="Unassembled WGS sequence"/>
</dbReference>
<feature type="disulfide bond" description="Interchain (with Cys-217); in linked form" evidence="10">
    <location>
        <position position="51"/>
    </location>
</feature>
<keyword evidence="5 10" id="KW-0560">Oxidoreductase</keyword>
<dbReference type="CDD" id="cd03016">
    <property type="entry name" value="PRX_1cys"/>
    <property type="match status" value="1"/>
</dbReference>
<evidence type="ECO:0000256" key="9">
    <source>
        <dbReference type="ARBA" id="ARBA00037420"/>
    </source>
</evidence>
<dbReference type="InterPro" id="IPR036249">
    <property type="entry name" value="Thioredoxin-like_sf"/>
</dbReference>
<comment type="miscellaneous">
    <text evidence="10">The active site is a conserved redox-active cysteine residue, the peroxidatic cysteine (C(P)), which makes the nucleophilic attack on the peroxide substrate. The peroxide oxidizes the C(P)-SH to cysteine sulfenic acid (C(P)-SOH), which then reacts with another cysteine residue, the resolving cysteine (C(R)), to form a disulfide bridge. The disulfide is subsequently reduced by an appropriate electron donor to complete the catalytic cycle. Although the primary sequence of this enzyme is similar to those of the 1-Cys Prx6 enzymes, its catalytic properties resemble those of the typical 2-Cys Prxs and C(R) is provided by the other dimeric subunit to form an intersubunit disulfide. The disulfide is subsequently reduced by thioredoxin.</text>
</comment>
<dbReference type="InterPro" id="IPR050217">
    <property type="entry name" value="Peroxiredoxin"/>
</dbReference>
<feature type="binding site" evidence="10">
    <location>
        <position position="127"/>
    </location>
    <ligand>
        <name>substrate</name>
    </ligand>
</feature>
<feature type="domain" description="Thioredoxin" evidence="12">
    <location>
        <begin position="9"/>
        <end position="164"/>
    </location>
</feature>
<dbReference type="AlphaFoldDB" id="A0A840QSK4"/>
<evidence type="ECO:0000256" key="2">
    <source>
        <dbReference type="ARBA" id="ARBA00022490"/>
    </source>
</evidence>
<dbReference type="PANTHER" id="PTHR10681">
    <property type="entry name" value="THIOREDOXIN PEROXIDASE"/>
    <property type="match status" value="1"/>
</dbReference>
<dbReference type="InterPro" id="IPR024706">
    <property type="entry name" value="Peroxiredoxin_AhpC-typ"/>
</dbReference>
<dbReference type="EMBL" id="JACHHB010000011">
    <property type="protein sequence ID" value="MBB5174293.1"/>
    <property type="molecule type" value="Genomic_DNA"/>
</dbReference>
<dbReference type="PIRSF" id="PIRSF000239">
    <property type="entry name" value="AHPC"/>
    <property type="match status" value="1"/>
</dbReference>
<dbReference type="Gene3D" id="3.40.30.10">
    <property type="entry name" value="Glutaredoxin"/>
    <property type="match status" value="1"/>
</dbReference>
<feature type="active site" description="Cysteine sulfenic acid (-SOH) intermediate; for peroxidase activity" evidence="11">
    <location>
        <position position="51"/>
    </location>
</feature>
<evidence type="ECO:0000256" key="8">
    <source>
        <dbReference type="ARBA" id="ARBA00025719"/>
    </source>
</evidence>
<evidence type="ECO:0000256" key="5">
    <source>
        <dbReference type="ARBA" id="ARBA00023002"/>
    </source>
</evidence>
<dbReference type="RefSeq" id="WP_184664720.1">
    <property type="nucleotide sequence ID" value="NZ_JACHHB010000011.1"/>
</dbReference>
<evidence type="ECO:0000313" key="13">
    <source>
        <dbReference type="EMBL" id="MBB5174293.1"/>
    </source>
</evidence>
<dbReference type="PROSITE" id="PS51352">
    <property type="entry name" value="THIOREDOXIN_2"/>
    <property type="match status" value="1"/>
</dbReference>
<organism evidence="13 14">
    <name type="scientific">Texcoconibacillus texcoconensis</name>
    <dbReference type="NCBI Taxonomy" id="1095777"/>
    <lineage>
        <taxon>Bacteria</taxon>
        <taxon>Bacillati</taxon>
        <taxon>Bacillota</taxon>
        <taxon>Bacilli</taxon>
        <taxon>Bacillales</taxon>
        <taxon>Bacillaceae</taxon>
        <taxon>Texcoconibacillus</taxon>
    </lineage>
</organism>
<dbReference type="GO" id="GO:0042744">
    <property type="term" value="P:hydrogen peroxide catabolic process"/>
    <property type="evidence" value="ECO:0007669"/>
    <property type="project" value="TreeGrafter"/>
</dbReference>
<dbReference type="InterPro" id="IPR045020">
    <property type="entry name" value="PRX_1cys"/>
</dbReference>